<dbReference type="AlphaFoldDB" id="A0A0Z8CGL1"/>
<gene>
    <name evidence="4" type="ORF">ERS132393_00005</name>
</gene>
<dbReference type="Proteomes" id="UP000072530">
    <property type="component" value="Unassembled WGS sequence"/>
</dbReference>
<evidence type="ECO:0000256" key="1">
    <source>
        <dbReference type="ARBA" id="ARBA00009067"/>
    </source>
</evidence>
<keyword evidence="2" id="KW-0812">Transmembrane</keyword>
<feature type="transmembrane region" description="Helical" evidence="2">
    <location>
        <begin position="136"/>
        <end position="161"/>
    </location>
</feature>
<name>A0A0Z8CGL1_STRSU</name>
<evidence type="ECO:0000313" key="5">
    <source>
        <dbReference type="Proteomes" id="UP000072530"/>
    </source>
</evidence>
<evidence type="ECO:0000256" key="2">
    <source>
        <dbReference type="SAM" id="Phobius"/>
    </source>
</evidence>
<evidence type="ECO:0000313" key="4">
    <source>
        <dbReference type="EMBL" id="CYU24656.1"/>
    </source>
</evidence>
<dbReference type="EMBL" id="FIGG01000001">
    <property type="protein sequence ID" value="CYU24656.1"/>
    <property type="molecule type" value="Genomic_DNA"/>
</dbReference>
<proteinExistence type="inferred from homology"/>
<dbReference type="GO" id="GO:0080120">
    <property type="term" value="P:CAAX-box protein maturation"/>
    <property type="evidence" value="ECO:0007669"/>
    <property type="project" value="UniProtKB-ARBA"/>
</dbReference>
<feature type="transmembrane region" description="Helical" evidence="2">
    <location>
        <begin position="89"/>
        <end position="116"/>
    </location>
</feature>
<dbReference type="RefSeq" id="WP_044669080.1">
    <property type="nucleotide sequence ID" value="NZ_CEDJ01000003.1"/>
</dbReference>
<comment type="similarity">
    <text evidence="1">Belongs to the UPF0177 family.</text>
</comment>
<evidence type="ECO:0000259" key="3">
    <source>
        <dbReference type="Pfam" id="PF02517"/>
    </source>
</evidence>
<protein>
    <submittedName>
        <fullName evidence="4">Abortive infection protein</fullName>
    </submittedName>
</protein>
<accession>A0A0Z8CGL1</accession>
<feature type="transmembrane region" description="Helical" evidence="2">
    <location>
        <begin position="12"/>
        <end position="30"/>
    </location>
</feature>
<dbReference type="GO" id="GO:0004175">
    <property type="term" value="F:endopeptidase activity"/>
    <property type="evidence" value="ECO:0007669"/>
    <property type="project" value="UniProtKB-ARBA"/>
</dbReference>
<feature type="transmembrane region" description="Helical" evidence="2">
    <location>
        <begin position="216"/>
        <end position="234"/>
    </location>
</feature>
<reference evidence="4 5" key="1">
    <citation type="submission" date="2016-02" db="EMBL/GenBank/DDBJ databases">
        <authorList>
            <consortium name="Pathogen Informatics"/>
        </authorList>
    </citation>
    <scope>NUCLEOTIDE SEQUENCE [LARGE SCALE GENOMIC DNA]</scope>
    <source>
        <strain evidence="4 5">LSS31</strain>
    </source>
</reference>
<organism evidence="4 5">
    <name type="scientific">Streptococcus suis</name>
    <dbReference type="NCBI Taxonomy" id="1307"/>
    <lineage>
        <taxon>Bacteria</taxon>
        <taxon>Bacillati</taxon>
        <taxon>Bacillota</taxon>
        <taxon>Bacilli</taxon>
        <taxon>Lactobacillales</taxon>
        <taxon>Streptococcaceae</taxon>
        <taxon>Streptococcus</taxon>
    </lineage>
</organism>
<feature type="transmembrane region" description="Helical" evidence="2">
    <location>
        <begin position="182"/>
        <end position="204"/>
    </location>
</feature>
<dbReference type="InterPro" id="IPR003675">
    <property type="entry name" value="Rce1/LyrA-like_dom"/>
</dbReference>
<feature type="transmembrane region" description="Helical" evidence="2">
    <location>
        <begin position="60"/>
        <end position="77"/>
    </location>
</feature>
<keyword evidence="2" id="KW-1133">Transmembrane helix</keyword>
<feature type="domain" description="CAAX prenyl protease 2/Lysostaphin resistance protein A-like" evidence="3">
    <location>
        <begin position="137"/>
        <end position="224"/>
    </location>
</feature>
<sequence>MFNLNSEKLTVLKWFDIVILSLILFGEGIFNSTLQYLALQNQTRTLQENLTFSALDNCKAVAIQIVWLALALFYLLLRNFDFSQWKKRILFTPWVPLQTIVIFIVAALCMDVFQLVSHQVIAPATPSMFHLVDKASYSLIFYALLNGFYEEIFFLGICLMGNPKHTKWAFLYSLIIRCSFHTYQGLVSGIGLGLIVGIIFHLLYQKIKPQNMLPFFLAHAIADIIGLTVLGHIYI</sequence>
<keyword evidence="2" id="KW-0472">Membrane</keyword>
<dbReference type="Pfam" id="PF02517">
    <property type="entry name" value="Rce1-like"/>
    <property type="match status" value="1"/>
</dbReference>